<reference evidence="1 2" key="1">
    <citation type="submission" date="2017-07" db="EMBL/GenBank/DDBJ databases">
        <title>Genome sequence of the Sordaria macrospora wild type strain R19027.</title>
        <authorList>
            <person name="Nowrousian M."/>
            <person name="Teichert I."/>
            <person name="Kueck U."/>
        </authorList>
    </citation>
    <scope>NUCLEOTIDE SEQUENCE [LARGE SCALE GENOMIC DNA]</scope>
    <source>
        <strain evidence="1 2">R19027</strain>
        <tissue evidence="1">Mycelium</tissue>
    </source>
</reference>
<protein>
    <submittedName>
        <fullName evidence="1">Uncharacterized protein</fullName>
    </submittedName>
</protein>
<dbReference type="EMBL" id="NMPR01000034">
    <property type="protein sequence ID" value="KAA8633660.1"/>
    <property type="molecule type" value="Genomic_DNA"/>
</dbReference>
<gene>
    <name evidence="1" type="ORF">SMACR_06873</name>
</gene>
<evidence type="ECO:0000313" key="1">
    <source>
        <dbReference type="EMBL" id="KAA8633660.1"/>
    </source>
</evidence>
<organism evidence="1 2">
    <name type="scientific">Sordaria macrospora</name>
    <dbReference type="NCBI Taxonomy" id="5147"/>
    <lineage>
        <taxon>Eukaryota</taxon>
        <taxon>Fungi</taxon>
        <taxon>Dikarya</taxon>
        <taxon>Ascomycota</taxon>
        <taxon>Pezizomycotina</taxon>
        <taxon>Sordariomycetes</taxon>
        <taxon>Sordariomycetidae</taxon>
        <taxon>Sordariales</taxon>
        <taxon>Sordariaceae</taxon>
        <taxon>Sordaria</taxon>
    </lineage>
</organism>
<dbReference type="AlphaFoldDB" id="A0A8S8ZXG1"/>
<proteinExistence type="predicted"/>
<dbReference type="Proteomes" id="UP000433876">
    <property type="component" value="Unassembled WGS sequence"/>
</dbReference>
<sequence>MLPAISVHRPQPGLRYGLGPRILRDAAHLLPENGILGFAAEYPVFQDESDDHQTPHHVFPPHRRTRRVQRLLGDNHERATGSVRPAHMWPRLDPYRRRSHLPLCMQGRLGGFRAVRCRHDGGEPACPRCPHHGGRDHDPGPVASWSDDDHFRSSRCRSRLAGAGGPG</sequence>
<accession>A0A8S8ZXG1</accession>
<name>A0A8S8ZXG1_SORMA</name>
<evidence type="ECO:0000313" key="2">
    <source>
        <dbReference type="Proteomes" id="UP000433876"/>
    </source>
</evidence>
<comment type="caution">
    <text evidence="1">The sequence shown here is derived from an EMBL/GenBank/DDBJ whole genome shotgun (WGS) entry which is preliminary data.</text>
</comment>